<dbReference type="PANTHER" id="PTHR30413:SF10">
    <property type="entry name" value="CAPSULE POLYSACCHARIDE EXPORT INNER-MEMBRANE PROTEIN CTRC"/>
    <property type="match status" value="1"/>
</dbReference>
<keyword evidence="5" id="KW-0762">Sugar transport</keyword>
<evidence type="ECO:0000256" key="5">
    <source>
        <dbReference type="ARBA" id="ARBA00022597"/>
    </source>
</evidence>
<proteinExistence type="inferred from homology"/>
<dbReference type="RefSeq" id="WP_323304365.1">
    <property type="nucleotide sequence ID" value="NZ_JAYGHX010000001.1"/>
</dbReference>
<dbReference type="InterPro" id="IPR047817">
    <property type="entry name" value="ABC2_TM_bact-type"/>
</dbReference>
<evidence type="ECO:0000259" key="11">
    <source>
        <dbReference type="PROSITE" id="PS51012"/>
    </source>
</evidence>
<feature type="transmembrane region" description="Helical" evidence="10">
    <location>
        <begin position="183"/>
        <end position="204"/>
    </location>
</feature>
<sequence length="268" mass="29505">MVKISFPASIWRHRELIWRLSEREIQGRYRGSILGLSWSIVQPLTMLAVYTLVFSQVFKARWGTGEDLGPLAFAVNLFAGLIVFNLFSECLNRAPGLVLANPNYVKKVVFPLEVLAPVSAATAGFHALTSLLVLLIFEIAAYGRIPLSFLWLPVVWTPFLLGTLAITWILSALGVFVRDIGQLVGVVVSMLMFLSPIFFPLSALPARWLPILQLNPLAHVIEETRAVAILGQSPSITYIILGIAVSLVACEASYRAFQKAKPAFADVI</sequence>
<comment type="caution">
    <text evidence="12">The sequence shown here is derived from an EMBL/GenBank/DDBJ whole genome shotgun (WGS) entry which is preliminary data.</text>
</comment>
<comment type="similarity">
    <text evidence="2 10">Belongs to the ABC-2 integral membrane protein family.</text>
</comment>
<evidence type="ECO:0000256" key="3">
    <source>
        <dbReference type="ARBA" id="ARBA00022448"/>
    </source>
</evidence>
<gene>
    <name evidence="12" type="ORF">VB738_03280</name>
</gene>
<dbReference type="PANTHER" id="PTHR30413">
    <property type="entry name" value="INNER MEMBRANE TRANSPORT PERMEASE"/>
    <property type="match status" value="1"/>
</dbReference>
<name>A0ABU5RRB7_9CYAN</name>
<dbReference type="InterPro" id="IPR013525">
    <property type="entry name" value="ABC2_TM"/>
</dbReference>
<keyword evidence="6 10" id="KW-0812">Transmembrane</keyword>
<feature type="transmembrane region" description="Helical" evidence="10">
    <location>
        <begin position="149"/>
        <end position="176"/>
    </location>
</feature>
<dbReference type="Proteomes" id="UP001304461">
    <property type="component" value="Unassembled WGS sequence"/>
</dbReference>
<organism evidence="12 13">
    <name type="scientific">Cyanobium gracile UHCC 0139</name>
    <dbReference type="NCBI Taxonomy" id="3110308"/>
    <lineage>
        <taxon>Bacteria</taxon>
        <taxon>Bacillati</taxon>
        <taxon>Cyanobacteriota</taxon>
        <taxon>Cyanophyceae</taxon>
        <taxon>Synechococcales</taxon>
        <taxon>Prochlorococcaceae</taxon>
        <taxon>Cyanobium</taxon>
    </lineage>
</organism>
<keyword evidence="7" id="KW-0972">Capsule biogenesis/degradation</keyword>
<accession>A0ABU5RRB7</accession>
<keyword evidence="8 10" id="KW-1133">Transmembrane helix</keyword>
<feature type="transmembrane region" description="Helical" evidence="10">
    <location>
        <begin position="235"/>
        <end position="254"/>
    </location>
</feature>
<evidence type="ECO:0000313" key="13">
    <source>
        <dbReference type="Proteomes" id="UP001304461"/>
    </source>
</evidence>
<keyword evidence="13" id="KW-1185">Reference proteome</keyword>
<protein>
    <recommendedName>
        <fullName evidence="10">Transport permease protein</fullName>
    </recommendedName>
</protein>
<dbReference type="PRINTS" id="PR00164">
    <property type="entry name" value="ABC2TRNSPORT"/>
</dbReference>
<keyword evidence="4 10" id="KW-1003">Cell membrane</keyword>
<dbReference type="PIRSF" id="PIRSF006648">
    <property type="entry name" value="DrrB"/>
    <property type="match status" value="1"/>
</dbReference>
<evidence type="ECO:0000256" key="9">
    <source>
        <dbReference type="ARBA" id="ARBA00023136"/>
    </source>
</evidence>
<dbReference type="Pfam" id="PF01061">
    <property type="entry name" value="ABC2_membrane"/>
    <property type="match status" value="1"/>
</dbReference>
<evidence type="ECO:0000256" key="6">
    <source>
        <dbReference type="ARBA" id="ARBA00022692"/>
    </source>
</evidence>
<comment type="subcellular location">
    <subcellularLocation>
        <location evidence="1 10">Cell membrane</location>
        <topology evidence="1 10">Multi-pass membrane protein</topology>
    </subcellularLocation>
</comment>
<dbReference type="PROSITE" id="PS51012">
    <property type="entry name" value="ABC_TM2"/>
    <property type="match status" value="1"/>
</dbReference>
<keyword evidence="9 10" id="KW-0472">Membrane</keyword>
<evidence type="ECO:0000313" key="12">
    <source>
        <dbReference type="EMBL" id="MEA5390277.1"/>
    </source>
</evidence>
<dbReference type="EMBL" id="JAYGHX010000001">
    <property type="protein sequence ID" value="MEA5390277.1"/>
    <property type="molecule type" value="Genomic_DNA"/>
</dbReference>
<evidence type="ECO:0000256" key="1">
    <source>
        <dbReference type="ARBA" id="ARBA00004651"/>
    </source>
</evidence>
<evidence type="ECO:0000256" key="2">
    <source>
        <dbReference type="ARBA" id="ARBA00007783"/>
    </source>
</evidence>
<feature type="transmembrane region" description="Helical" evidence="10">
    <location>
        <begin position="33"/>
        <end position="53"/>
    </location>
</feature>
<dbReference type="InterPro" id="IPR000412">
    <property type="entry name" value="ABC_2_transport"/>
</dbReference>
<feature type="transmembrane region" description="Helical" evidence="10">
    <location>
        <begin position="108"/>
        <end position="137"/>
    </location>
</feature>
<evidence type="ECO:0000256" key="8">
    <source>
        <dbReference type="ARBA" id="ARBA00022989"/>
    </source>
</evidence>
<feature type="transmembrane region" description="Helical" evidence="10">
    <location>
        <begin position="68"/>
        <end position="87"/>
    </location>
</feature>
<feature type="domain" description="ABC transmembrane type-2" evidence="11">
    <location>
        <begin position="34"/>
        <end position="260"/>
    </location>
</feature>
<keyword evidence="3 10" id="KW-0813">Transport</keyword>
<evidence type="ECO:0000256" key="10">
    <source>
        <dbReference type="RuleBase" id="RU361157"/>
    </source>
</evidence>
<reference evidence="12 13" key="1">
    <citation type="submission" date="2023-12" db="EMBL/GenBank/DDBJ databases">
        <title>Baltic Sea Cyanobacteria.</title>
        <authorList>
            <person name="Delbaje E."/>
            <person name="Fewer D.P."/>
            <person name="Shishido T.K."/>
        </authorList>
    </citation>
    <scope>NUCLEOTIDE SEQUENCE [LARGE SCALE GENOMIC DNA]</scope>
    <source>
        <strain evidence="12 13">UHCC 0139</strain>
    </source>
</reference>
<evidence type="ECO:0000256" key="4">
    <source>
        <dbReference type="ARBA" id="ARBA00022475"/>
    </source>
</evidence>
<evidence type="ECO:0000256" key="7">
    <source>
        <dbReference type="ARBA" id="ARBA00022903"/>
    </source>
</evidence>